<dbReference type="RefSeq" id="WP_154071999.1">
    <property type="nucleotide sequence ID" value="NZ_LT670817.1"/>
</dbReference>
<accession>A0A1M5I9Z3</accession>
<evidence type="ECO:0000256" key="1">
    <source>
        <dbReference type="SAM" id="MobiDB-lite"/>
    </source>
</evidence>
<evidence type="ECO:0000313" key="2">
    <source>
        <dbReference type="EMBL" id="SHG24593.1"/>
    </source>
</evidence>
<dbReference type="AlphaFoldDB" id="A0A1M5I9Z3"/>
<evidence type="ECO:0000313" key="3">
    <source>
        <dbReference type="Proteomes" id="UP000189796"/>
    </source>
</evidence>
<dbReference type="Proteomes" id="UP000189796">
    <property type="component" value="Chromosome I"/>
</dbReference>
<reference evidence="2 3" key="1">
    <citation type="submission" date="2016-11" db="EMBL/GenBank/DDBJ databases">
        <authorList>
            <person name="Jaros S."/>
            <person name="Januszkiewicz K."/>
            <person name="Wedrychowicz H."/>
        </authorList>
    </citation>
    <scope>NUCLEOTIDE SEQUENCE [LARGE SCALE GENOMIC DNA]</scope>
    <source>
        <strain evidence="2 3">GAS138</strain>
    </source>
</reference>
<proteinExistence type="predicted"/>
<feature type="region of interest" description="Disordered" evidence="1">
    <location>
        <begin position="1"/>
        <end position="23"/>
    </location>
</feature>
<gene>
    <name evidence="2" type="ORF">SAMN05443248_0858</name>
</gene>
<organism evidence="2 3">
    <name type="scientific">Bradyrhizobium erythrophlei</name>
    <dbReference type="NCBI Taxonomy" id="1437360"/>
    <lineage>
        <taxon>Bacteria</taxon>
        <taxon>Pseudomonadati</taxon>
        <taxon>Pseudomonadota</taxon>
        <taxon>Alphaproteobacteria</taxon>
        <taxon>Hyphomicrobiales</taxon>
        <taxon>Nitrobacteraceae</taxon>
        <taxon>Bradyrhizobium</taxon>
    </lineage>
</organism>
<sequence length="54" mass="6569">MLTEADAERKGFEERERRRRHVRDDARIKARHDVIRRHKTEFHGEAARARFEGL</sequence>
<dbReference type="EMBL" id="LT670817">
    <property type="protein sequence ID" value="SHG24593.1"/>
    <property type="molecule type" value="Genomic_DNA"/>
</dbReference>
<protein>
    <submittedName>
        <fullName evidence="2">Uncharacterized protein</fullName>
    </submittedName>
</protein>
<name>A0A1M5I9Z3_9BRAD</name>